<protein>
    <submittedName>
        <fullName evidence="1">Uncharacterized protein</fullName>
    </submittedName>
</protein>
<dbReference type="Proteomes" id="UP001320706">
    <property type="component" value="Unassembled WGS sequence"/>
</dbReference>
<evidence type="ECO:0000313" key="1">
    <source>
        <dbReference type="EMBL" id="KAK8221992.1"/>
    </source>
</evidence>
<dbReference type="EMBL" id="JAMKPW020000001">
    <property type="protein sequence ID" value="KAK8221992.1"/>
    <property type="molecule type" value="Genomic_DNA"/>
</dbReference>
<proteinExistence type="predicted"/>
<accession>A0ACC3SR41</accession>
<reference evidence="1" key="1">
    <citation type="submission" date="2024-02" db="EMBL/GenBank/DDBJ databases">
        <title>Metagenome Assembled Genome of Zalaria obscura JY119.</title>
        <authorList>
            <person name="Vighnesh L."/>
            <person name="Jagadeeshwari U."/>
            <person name="Venkata Ramana C."/>
            <person name="Sasikala C."/>
        </authorList>
    </citation>
    <scope>NUCLEOTIDE SEQUENCE</scope>
    <source>
        <strain evidence="1">JY119</strain>
    </source>
</reference>
<evidence type="ECO:0000313" key="2">
    <source>
        <dbReference type="Proteomes" id="UP001320706"/>
    </source>
</evidence>
<gene>
    <name evidence="1" type="ORF">M8818_000159</name>
</gene>
<organism evidence="1 2">
    <name type="scientific">Zalaria obscura</name>
    <dbReference type="NCBI Taxonomy" id="2024903"/>
    <lineage>
        <taxon>Eukaryota</taxon>
        <taxon>Fungi</taxon>
        <taxon>Dikarya</taxon>
        <taxon>Ascomycota</taxon>
        <taxon>Pezizomycotina</taxon>
        <taxon>Dothideomycetes</taxon>
        <taxon>Dothideomycetidae</taxon>
        <taxon>Dothideales</taxon>
        <taxon>Zalariaceae</taxon>
        <taxon>Zalaria</taxon>
    </lineage>
</organism>
<keyword evidence="2" id="KW-1185">Reference proteome</keyword>
<comment type="caution">
    <text evidence="1">The sequence shown here is derived from an EMBL/GenBank/DDBJ whole genome shotgun (WGS) entry which is preliminary data.</text>
</comment>
<name>A0ACC3SR41_9PEZI</name>
<sequence>MNVCHIVKDEECTEGLAVSTCQVILRDGCAGAVPVTRVTVVTGVAGATGAVLATGAMDATGFPRTVAQNQALRWKRA</sequence>